<dbReference type="PANTHER" id="PTHR30482:SF10">
    <property type="entry name" value="HIGH-AFFINITY BRANCHED-CHAIN AMINO ACID TRANSPORT PROTEIN BRAE"/>
    <property type="match status" value="1"/>
</dbReference>
<feature type="transmembrane region" description="Helical" evidence="6">
    <location>
        <begin position="60"/>
        <end position="77"/>
    </location>
</feature>
<feature type="transmembrane region" description="Helical" evidence="6">
    <location>
        <begin position="243"/>
        <end position="270"/>
    </location>
</feature>
<dbReference type="InterPro" id="IPR043428">
    <property type="entry name" value="LivM-like"/>
</dbReference>
<reference evidence="7 8" key="1">
    <citation type="submission" date="2019-06" db="EMBL/GenBank/DDBJ databases">
        <title>Genomic insights into carbon and energy metabolism of Deferribacter autotrophicus revealed new metabolic traits in the phylum Deferribacteres.</title>
        <authorList>
            <person name="Slobodkin A.I."/>
            <person name="Slobodkina G.B."/>
            <person name="Allioux M."/>
            <person name="Alain K."/>
            <person name="Jebbar M."/>
            <person name="Shadrin V."/>
            <person name="Kublanov I.V."/>
            <person name="Toshchakov S.V."/>
            <person name="Bonch-Osmolovskaya E.A."/>
        </authorList>
    </citation>
    <scope>NUCLEOTIDE SEQUENCE [LARGE SCALE GENOMIC DNA]</scope>
    <source>
        <strain evidence="7 8">SL50</strain>
    </source>
</reference>
<dbReference type="Proteomes" id="UP000322876">
    <property type="component" value="Unassembled WGS sequence"/>
</dbReference>
<feature type="transmembrane region" description="Helical" evidence="6">
    <location>
        <begin position="208"/>
        <end position="231"/>
    </location>
</feature>
<evidence type="ECO:0000256" key="5">
    <source>
        <dbReference type="ARBA" id="ARBA00023136"/>
    </source>
</evidence>
<evidence type="ECO:0000256" key="3">
    <source>
        <dbReference type="ARBA" id="ARBA00022692"/>
    </source>
</evidence>
<dbReference type="CDD" id="cd06581">
    <property type="entry name" value="TM_PBP1_LivM_like"/>
    <property type="match status" value="1"/>
</dbReference>
<dbReference type="Pfam" id="PF02653">
    <property type="entry name" value="BPD_transp_2"/>
    <property type="match status" value="1"/>
</dbReference>
<dbReference type="EMBL" id="VFJB01000002">
    <property type="protein sequence ID" value="KAA0259253.1"/>
    <property type="molecule type" value="Genomic_DNA"/>
</dbReference>
<evidence type="ECO:0000313" key="8">
    <source>
        <dbReference type="Proteomes" id="UP000322876"/>
    </source>
</evidence>
<feature type="transmembrane region" description="Helical" evidence="6">
    <location>
        <begin position="159"/>
        <end position="177"/>
    </location>
</feature>
<keyword evidence="2" id="KW-1003">Cell membrane</keyword>
<sequence length="315" mass="34745">MNDKKTLVGFLVFVAFLLIFPFIANSRWLAVGTTFIIYSIVALSQDIVLGRAGMFDMGHALFFGLGAYSTAILNTVFNVPVLWTIPVAIVLPLIVGILLAAPIIHLRGDYLLVTTIGFNIVFEQVLKNNLFGITGGPNGIFGIGAPEIFSFQFFSQQSIYFLSFFVLMLTFFIIRNLETSKIGRALHYLNEDSLAAECVGINTRFYRLYSFGLGAALAGLAGVLFAVQYAAVSPEAFSFIQSVLFFTIVIVGGPSSIPGILLGTFVMFVLPEIFRQFATARYFVFGIAMILTMILRPRGIWPAKFGRIPKYMVKD</sequence>
<keyword evidence="3 6" id="KW-0812">Transmembrane</keyword>
<name>A0A5A8F7X6_9BACT</name>
<proteinExistence type="predicted"/>
<accession>A0A5A8F7X6</accession>
<feature type="transmembrane region" description="Helical" evidence="6">
    <location>
        <begin position="7"/>
        <end position="24"/>
    </location>
</feature>
<evidence type="ECO:0000256" key="4">
    <source>
        <dbReference type="ARBA" id="ARBA00022989"/>
    </source>
</evidence>
<dbReference type="AlphaFoldDB" id="A0A5A8F7X6"/>
<keyword evidence="5 6" id="KW-0472">Membrane</keyword>
<feature type="transmembrane region" description="Helical" evidence="6">
    <location>
        <begin position="83"/>
        <end position="103"/>
    </location>
</feature>
<dbReference type="InterPro" id="IPR001851">
    <property type="entry name" value="ABC_transp_permease"/>
</dbReference>
<evidence type="ECO:0000256" key="1">
    <source>
        <dbReference type="ARBA" id="ARBA00004651"/>
    </source>
</evidence>
<feature type="transmembrane region" description="Helical" evidence="6">
    <location>
        <begin position="30"/>
        <end position="48"/>
    </location>
</feature>
<organism evidence="7 8">
    <name type="scientific">Deferribacter autotrophicus</name>
    <dbReference type="NCBI Taxonomy" id="500465"/>
    <lineage>
        <taxon>Bacteria</taxon>
        <taxon>Pseudomonadati</taxon>
        <taxon>Deferribacterota</taxon>
        <taxon>Deferribacteres</taxon>
        <taxon>Deferribacterales</taxon>
        <taxon>Deferribacteraceae</taxon>
        <taxon>Deferribacter</taxon>
    </lineage>
</organism>
<evidence type="ECO:0000313" key="7">
    <source>
        <dbReference type="EMBL" id="KAA0259253.1"/>
    </source>
</evidence>
<protein>
    <submittedName>
        <fullName evidence="7">Branched-chain amino acid ABC transporter permease</fullName>
    </submittedName>
</protein>
<feature type="transmembrane region" description="Helical" evidence="6">
    <location>
        <begin position="282"/>
        <end position="301"/>
    </location>
</feature>
<dbReference type="GO" id="GO:0015658">
    <property type="term" value="F:branched-chain amino acid transmembrane transporter activity"/>
    <property type="evidence" value="ECO:0007669"/>
    <property type="project" value="InterPro"/>
</dbReference>
<keyword evidence="4 6" id="KW-1133">Transmembrane helix</keyword>
<dbReference type="GO" id="GO:0005886">
    <property type="term" value="C:plasma membrane"/>
    <property type="evidence" value="ECO:0007669"/>
    <property type="project" value="UniProtKB-SubCell"/>
</dbReference>
<dbReference type="OrthoDB" id="9780757at2"/>
<evidence type="ECO:0000256" key="2">
    <source>
        <dbReference type="ARBA" id="ARBA00022475"/>
    </source>
</evidence>
<dbReference type="RefSeq" id="WP_149265508.1">
    <property type="nucleotide sequence ID" value="NZ_VFJB01000002.1"/>
</dbReference>
<evidence type="ECO:0000256" key="6">
    <source>
        <dbReference type="SAM" id="Phobius"/>
    </source>
</evidence>
<comment type="caution">
    <text evidence="7">The sequence shown here is derived from an EMBL/GenBank/DDBJ whole genome shotgun (WGS) entry which is preliminary data.</text>
</comment>
<keyword evidence="8" id="KW-1185">Reference proteome</keyword>
<comment type="subcellular location">
    <subcellularLocation>
        <location evidence="1">Cell membrane</location>
        <topology evidence="1">Multi-pass membrane protein</topology>
    </subcellularLocation>
</comment>
<dbReference type="PANTHER" id="PTHR30482">
    <property type="entry name" value="HIGH-AFFINITY BRANCHED-CHAIN AMINO ACID TRANSPORT SYSTEM PERMEASE"/>
    <property type="match status" value="1"/>
</dbReference>
<gene>
    <name evidence="7" type="ORF">FHQ18_02030</name>
</gene>